<dbReference type="AlphaFoldDB" id="A0A4U6U992"/>
<reference evidence="1" key="1">
    <citation type="submission" date="2019-03" db="EMBL/GenBank/DDBJ databases">
        <title>WGS assembly of Setaria viridis.</title>
        <authorList>
            <person name="Huang P."/>
            <person name="Jenkins J."/>
            <person name="Grimwood J."/>
            <person name="Barry K."/>
            <person name="Healey A."/>
            <person name="Mamidi S."/>
            <person name="Sreedasyam A."/>
            <person name="Shu S."/>
            <person name="Feldman M."/>
            <person name="Wu J."/>
            <person name="Yu Y."/>
            <person name="Chen C."/>
            <person name="Johnson J."/>
            <person name="Rokhsar D."/>
            <person name="Baxter I."/>
            <person name="Schmutz J."/>
            <person name="Brutnell T."/>
            <person name="Kellogg E."/>
        </authorList>
    </citation>
    <scope>NUCLEOTIDE SEQUENCE [LARGE SCALE GENOMIC DNA]</scope>
</reference>
<accession>A0A4U6U992</accession>
<dbReference type="EMBL" id="CM016557">
    <property type="protein sequence ID" value="TKW10904.1"/>
    <property type="molecule type" value="Genomic_DNA"/>
</dbReference>
<sequence length="42" mass="4964">MEGKDGCMHHDSMRAFYCALEEEDFMFRGTISCSVFPMHWMV</sequence>
<dbReference type="Gramene" id="TKW10904">
    <property type="protein sequence ID" value="TKW10904"/>
    <property type="gene ID" value="SEVIR_6G198950v2"/>
</dbReference>
<gene>
    <name evidence="1" type="ORF">SEVIR_6G198950v2</name>
</gene>
<evidence type="ECO:0000313" key="1">
    <source>
        <dbReference type="EMBL" id="TKW10904.1"/>
    </source>
</evidence>
<organism evidence="1 2">
    <name type="scientific">Setaria viridis</name>
    <name type="common">Green bristlegrass</name>
    <name type="synonym">Setaria italica subsp. viridis</name>
    <dbReference type="NCBI Taxonomy" id="4556"/>
    <lineage>
        <taxon>Eukaryota</taxon>
        <taxon>Viridiplantae</taxon>
        <taxon>Streptophyta</taxon>
        <taxon>Embryophyta</taxon>
        <taxon>Tracheophyta</taxon>
        <taxon>Spermatophyta</taxon>
        <taxon>Magnoliopsida</taxon>
        <taxon>Liliopsida</taxon>
        <taxon>Poales</taxon>
        <taxon>Poaceae</taxon>
        <taxon>PACMAD clade</taxon>
        <taxon>Panicoideae</taxon>
        <taxon>Panicodae</taxon>
        <taxon>Paniceae</taxon>
        <taxon>Cenchrinae</taxon>
        <taxon>Setaria</taxon>
    </lineage>
</organism>
<proteinExistence type="predicted"/>
<evidence type="ECO:0000313" key="2">
    <source>
        <dbReference type="Proteomes" id="UP000298652"/>
    </source>
</evidence>
<protein>
    <submittedName>
        <fullName evidence="1">Uncharacterized protein</fullName>
    </submittedName>
</protein>
<keyword evidence="2" id="KW-1185">Reference proteome</keyword>
<dbReference type="Proteomes" id="UP000298652">
    <property type="component" value="Chromosome 6"/>
</dbReference>
<name>A0A4U6U992_SETVI</name>